<keyword evidence="11 17" id="KW-0863">Zinc-finger</keyword>
<dbReference type="GO" id="GO:0052170">
    <property type="term" value="P:symbiont-mediated suppression of host innate immune response"/>
    <property type="evidence" value="ECO:0007669"/>
    <property type="project" value="UniProtKB-KW"/>
</dbReference>
<dbReference type="Pfam" id="PF01440">
    <property type="entry name" value="Gemini_AL2"/>
    <property type="match status" value="1"/>
</dbReference>
<evidence type="ECO:0000256" key="6">
    <source>
        <dbReference type="ARBA" id="ARBA00022553"/>
    </source>
</evidence>
<dbReference type="RefSeq" id="YP_003896043.1">
    <property type="nucleotide sequence ID" value="NC_014510.2"/>
</dbReference>
<evidence type="ECO:0000256" key="16">
    <source>
        <dbReference type="ARBA" id="ARBA00023280"/>
    </source>
</evidence>
<keyword evidence="10 17" id="KW-0479">Metal-binding</keyword>
<evidence type="ECO:0000256" key="2">
    <source>
        <dbReference type="ARBA" id="ARBA00004192"/>
    </source>
</evidence>
<evidence type="ECO:0000256" key="4">
    <source>
        <dbReference type="ARBA" id="ARBA00014388"/>
    </source>
</evidence>
<evidence type="ECO:0000256" key="1">
    <source>
        <dbReference type="ARBA" id="ARBA00004147"/>
    </source>
</evidence>
<evidence type="ECO:0000313" key="19">
    <source>
        <dbReference type="EMBL" id="ACY05954.1"/>
    </source>
</evidence>
<evidence type="ECO:0000256" key="5">
    <source>
        <dbReference type="ARBA" id="ARBA00022463"/>
    </source>
</evidence>
<keyword evidence="15 17" id="KW-1035">Host cytoplasm</keyword>
<comment type="function">
    <text evidence="17">Strong activator of the late viral genes promoters. Acts as a suppressor of RNA-mediated gene silencing, also known as post-transcriptional gene silencing (PTGS), a mechanism of plant viral defense that limits the accumulation of viral RNAs. Also suppresses the host basal defense by interacting with and inhibiting SNF1 kinase, a key regulator of cell metabolism implicated in innate antiviral defense. Determines pathogenicity.</text>
</comment>
<keyword evidence="16" id="KW-0899">Viral immunoevasion</keyword>
<dbReference type="EMBL" id="GQ334472">
    <property type="protein sequence ID" value="ACY05954.1"/>
    <property type="molecule type" value="Genomic_DNA"/>
</dbReference>
<dbReference type="Proteomes" id="UP000204319">
    <property type="component" value="Genome"/>
</dbReference>
<accession>E2CUT6</accession>
<protein>
    <recommendedName>
        <fullName evidence="4 17">Transcriptional activator protein</fullName>
        <shortName evidence="17">TrAP</shortName>
    </recommendedName>
</protein>
<keyword evidence="14 17" id="KW-0010">Activator</keyword>
<evidence type="ECO:0000256" key="17">
    <source>
        <dbReference type="RuleBase" id="RU363028"/>
    </source>
</evidence>
<keyword evidence="12 17" id="KW-0862">Zinc</keyword>
<evidence type="ECO:0000256" key="11">
    <source>
        <dbReference type="ARBA" id="ARBA00022771"/>
    </source>
</evidence>
<evidence type="ECO:0000313" key="20">
    <source>
        <dbReference type="Proteomes" id="UP000204319"/>
    </source>
</evidence>
<dbReference type="GO" id="GO:0042025">
    <property type="term" value="C:host cell nucleus"/>
    <property type="evidence" value="ECO:0007669"/>
    <property type="project" value="UniProtKB-SubCell"/>
</dbReference>
<evidence type="ECO:0000256" key="7">
    <source>
        <dbReference type="ARBA" id="ARBA00022562"/>
    </source>
</evidence>
<dbReference type="KEGG" id="vg:9742350"/>
<evidence type="ECO:0000256" key="10">
    <source>
        <dbReference type="ARBA" id="ARBA00022723"/>
    </source>
</evidence>
<evidence type="ECO:0000256" key="18">
    <source>
        <dbReference type="SAM" id="MobiDB-lite"/>
    </source>
</evidence>
<comment type="domain">
    <text evidence="17">The zinc finger and the transactivation region are involved in PTGS suppression.</text>
</comment>
<keyword evidence="13 17" id="KW-0238">DNA-binding</keyword>
<proteinExistence type="inferred from homology"/>
<feature type="compositionally biased region" description="Polar residues" evidence="18">
    <location>
        <begin position="1"/>
        <end position="11"/>
    </location>
</feature>
<evidence type="ECO:0000256" key="15">
    <source>
        <dbReference type="ARBA" id="ARBA00023200"/>
    </source>
</evidence>
<evidence type="ECO:0000256" key="3">
    <source>
        <dbReference type="ARBA" id="ARBA00007672"/>
    </source>
</evidence>
<keyword evidence="7 17" id="KW-1048">Host nucleus</keyword>
<evidence type="ECO:0000256" key="12">
    <source>
        <dbReference type="ARBA" id="ARBA00022833"/>
    </source>
</evidence>
<dbReference type="InterPro" id="IPR000942">
    <property type="entry name" value="Gemini_AL2"/>
</dbReference>
<feature type="region of interest" description="Disordered" evidence="18">
    <location>
        <begin position="1"/>
        <end position="20"/>
    </location>
</feature>
<dbReference type="GO" id="GO:0005198">
    <property type="term" value="F:structural molecule activity"/>
    <property type="evidence" value="ECO:0007669"/>
    <property type="project" value="InterPro"/>
</dbReference>
<keyword evidence="8 17" id="KW-0945">Host-virus interaction</keyword>
<feature type="compositionally biased region" description="Basic and acidic residues" evidence="18">
    <location>
        <begin position="79"/>
        <end position="90"/>
    </location>
</feature>
<sequence length="129" mass="14619">MQNSSSSTPPSIKTRHKIAKAKPIRRKRIDLDCGCSFFLHINCVNNGFTHRGEHHCASGREFRFYLGGTKSPLFQDTERGRHTVHNDESIPHPNTVQPQPEEVASTTQSLLELPSLDDISSSFWDDIFK</sequence>
<evidence type="ECO:0000256" key="13">
    <source>
        <dbReference type="ARBA" id="ARBA00023125"/>
    </source>
</evidence>
<keyword evidence="6" id="KW-0597">Phosphoprotein</keyword>
<dbReference type="GeneID" id="9742350"/>
<comment type="subunit">
    <text evidence="17">Monomer. Homodimer. Homooligomer. Self-interaction correlates with nuclear localization and efficient activation of transcription.</text>
</comment>
<keyword evidence="20" id="KW-1185">Reference proteome</keyword>
<keyword evidence="5 17" id="KW-0941">Suppressor of RNA silencing</keyword>
<comment type="subcellular location">
    <subcellularLocation>
        <location evidence="2 17">Host cytoplasm</location>
    </subcellularLocation>
    <subcellularLocation>
        <location evidence="1 17">Host nucleus</location>
    </subcellularLocation>
</comment>
<evidence type="ECO:0000256" key="8">
    <source>
        <dbReference type="ARBA" id="ARBA00022581"/>
    </source>
</evidence>
<organism evidence="19 20">
    <name type="scientific">Tomato leaf deformation virus</name>
    <dbReference type="NCBI Taxonomy" id="681518"/>
    <lineage>
        <taxon>Viruses</taxon>
        <taxon>Monodnaviria</taxon>
        <taxon>Shotokuvirae</taxon>
        <taxon>Cressdnaviricota</taxon>
        <taxon>Repensiviricetes</taxon>
        <taxon>Geplafuvirales</taxon>
        <taxon>Geminiviridae</taxon>
        <taxon>Begomovirus</taxon>
        <taxon>Begomovirus solanumdepravationis</taxon>
    </lineage>
</organism>
<dbReference type="PRINTS" id="PR00230">
    <property type="entry name" value="GEMCOATAL2"/>
</dbReference>
<dbReference type="GO" id="GO:0019028">
    <property type="term" value="C:viral capsid"/>
    <property type="evidence" value="ECO:0007669"/>
    <property type="project" value="InterPro"/>
</dbReference>
<feature type="compositionally biased region" description="Polar residues" evidence="18">
    <location>
        <begin position="92"/>
        <end position="105"/>
    </location>
</feature>
<name>E2CUT6_9GEMI</name>
<dbReference type="GO" id="GO:0008270">
    <property type="term" value="F:zinc ion binding"/>
    <property type="evidence" value="ECO:0007669"/>
    <property type="project" value="UniProtKB-KW"/>
</dbReference>
<dbReference type="GO" id="GO:0030430">
    <property type="term" value="C:host cell cytoplasm"/>
    <property type="evidence" value="ECO:0007669"/>
    <property type="project" value="UniProtKB-SubCell"/>
</dbReference>
<reference evidence="19 20" key="1">
    <citation type="journal article" date="2011" name="Eur. J. Plant Pathol.">
        <title>Tomato leaf deformation virus, a novel begomovirus associated with a severe disease of tomato in Peru.</title>
        <authorList>
            <person name="Marquez-Martin B."/>
            <person name="Aragon-Caballero L."/>
            <person name="Fiallo-Olive E."/>
            <person name="Navas-Castillo J."/>
            <person name="Moriones E."/>
        </authorList>
    </citation>
    <scope>NUCLEOTIDE SEQUENCE [LARGE SCALE GENOMIC DNA]</scope>
    <source>
        <strain evidence="19">PE:PT1:To:03</strain>
    </source>
</reference>
<comment type="similarity">
    <text evidence="3 17">Belongs to the geminiviridae transcriptional activator protein family.</text>
</comment>
<evidence type="ECO:0000256" key="14">
    <source>
        <dbReference type="ARBA" id="ARBA00023159"/>
    </source>
</evidence>
<dbReference type="OrthoDB" id="11041at10239"/>
<gene>
    <name evidence="19" type="primary">AC2</name>
</gene>
<dbReference type="GO" id="GO:0003677">
    <property type="term" value="F:DNA binding"/>
    <property type="evidence" value="ECO:0007669"/>
    <property type="project" value="UniProtKB-KW"/>
</dbReference>
<evidence type="ECO:0000256" key="9">
    <source>
        <dbReference type="ARBA" id="ARBA00022632"/>
    </source>
</evidence>
<keyword evidence="9" id="KW-1090">Inhibition of host innate immune response by virus</keyword>
<feature type="region of interest" description="Disordered" evidence="18">
    <location>
        <begin position="79"/>
        <end position="105"/>
    </location>
</feature>